<dbReference type="KEGG" id="ftj:FTUN_5391"/>
<dbReference type="InterPro" id="IPR024096">
    <property type="entry name" value="NO_sig/Golgi_transp_ligand-bd"/>
</dbReference>
<dbReference type="RefSeq" id="WP_171473118.1">
    <property type="nucleotide sequence ID" value="NZ_CP053452.2"/>
</dbReference>
<accession>A0A6M5YWZ6</accession>
<organism evidence="2 3">
    <name type="scientific">Frigoriglobus tundricola</name>
    <dbReference type="NCBI Taxonomy" id="2774151"/>
    <lineage>
        <taxon>Bacteria</taxon>
        <taxon>Pseudomonadati</taxon>
        <taxon>Planctomycetota</taxon>
        <taxon>Planctomycetia</taxon>
        <taxon>Gemmatales</taxon>
        <taxon>Gemmataceae</taxon>
        <taxon>Frigoriglobus</taxon>
    </lineage>
</organism>
<dbReference type="Pfam" id="PF02830">
    <property type="entry name" value="V4R"/>
    <property type="match status" value="1"/>
</dbReference>
<sequence length="236" mass="24968">MSKPADPQVRLKGNIYARPDYFTTDVTRGATRTPGGTRICALTSDFLLGFRDALVYECGGAFKGVMKSCGRRWGKTFVARFEKELLALYQTPVKDLPAGVVHACLADAFAYHGWGRLTLDLSGAADGVLVAEIGDSVMPALVRESDRPVDHLMAGLLAAVFGHFAGAPLECVQTDCPTRGGAASRFVIAAPERVAQVEAWLDAAPADAPLTHDAVLRKLTHPVAPPASANGTHAAV</sequence>
<dbReference type="Gene3D" id="3.30.1380.20">
    <property type="entry name" value="Trafficking protein particle complex subunit 3"/>
    <property type="match status" value="1"/>
</dbReference>
<gene>
    <name evidence="2" type="ORF">FTUN_5391</name>
</gene>
<dbReference type="PANTHER" id="PTHR35090:SF1">
    <property type="entry name" value="SLR0144 PROTEIN"/>
    <property type="match status" value="1"/>
</dbReference>
<dbReference type="AlphaFoldDB" id="A0A6M5YWZ6"/>
<protein>
    <recommendedName>
        <fullName evidence="1">4-vinyl reductase 4VR domain-containing protein</fullName>
    </recommendedName>
</protein>
<dbReference type="PANTHER" id="PTHR35090">
    <property type="entry name" value="DNA-DIRECTED RNA POLYMERASE SUBUNIT I"/>
    <property type="match status" value="1"/>
</dbReference>
<evidence type="ECO:0000313" key="2">
    <source>
        <dbReference type="EMBL" id="QJW97811.1"/>
    </source>
</evidence>
<dbReference type="SMART" id="SM00989">
    <property type="entry name" value="V4R"/>
    <property type="match status" value="1"/>
</dbReference>
<keyword evidence="3" id="KW-1185">Reference proteome</keyword>
<reference evidence="3" key="1">
    <citation type="submission" date="2020-05" db="EMBL/GenBank/DDBJ databases">
        <title>Frigoriglobus tundricola gen. nov., sp. nov., a psychrotolerant cellulolytic planctomycete of the family Gemmataceae with two divergent copies of 16S rRNA gene.</title>
        <authorList>
            <person name="Kulichevskaya I.S."/>
            <person name="Ivanova A.A."/>
            <person name="Naumoff D.G."/>
            <person name="Beletsky A.V."/>
            <person name="Rijpstra W.I.C."/>
            <person name="Sinninghe Damste J.S."/>
            <person name="Mardanov A.V."/>
            <person name="Ravin N.V."/>
            <person name="Dedysh S.N."/>
        </authorList>
    </citation>
    <scope>NUCLEOTIDE SEQUENCE [LARGE SCALE GENOMIC DNA]</scope>
    <source>
        <strain evidence="3">PL17</strain>
    </source>
</reference>
<dbReference type="EMBL" id="CP053452">
    <property type="protein sequence ID" value="QJW97811.1"/>
    <property type="molecule type" value="Genomic_DNA"/>
</dbReference>
<dbReference type="Proteomes" id="UP000503447">
    <property type="component" value="Chromosome"/>
</dbReference>
<name>A0A6M5YWZ6_9BACT</name>
<feature type="domain" description="4-vinyl reductase 4VR" evidence="1">
    <location>
        <begin position="128"/>
        <end position="190"/>
    </location>
</feature>
<evidence type="ECO:0000259" key="1">
    <source>
        <dbReference type="SMART" id="SM00989"/>
    </source>
</evidence>
<proteinExistence type="predicted"/>
<dbReference type="InterPro" id="IPR004096">
    <property type="entry name" value="V4R"/>
</dbReference>
<evidence type="ECO:0000313" key="3">
    <source>
        <dbReference type="Proteomes" id="UP000503447"/>
    </source>
</evidence>
<dbReference type="SUPFAM" id="SSF111126">
    <property type="entry name" value="Ligand-binding domain in the NO signalling and Golgi transport"/>
    <property type="match status" value="1"/>
</dbReference>